<organism evidence="1 2">
    <name type="scientific">Eleusine coracana subsp. coracana</name>
    <dbReference type="NCBI Taxonomy" id="191504"/>
    <lineage>
        <taxon>Eukaryota</taxon>
        <taxon>Viridiplantae</taxon>
        <taxon>Streptophyta</taxon>
        <taxon>Embryophyta</taxon>
        <taxon>Tracheophyta</taxon>
        <taxon>Spermatophyta</taxon>
        <taxon>Magnoliopsida</taxon>
        <taxon>Liliopsida</taxon>
        <taxon>Poales</taxon>
        <taxon>Poaceae</taxon>
        <taxon>PACMAD clade</taxon>
        <taxon>Chloridoideae</taxon>
        <taxon>Cynodonteae</taxon>
        <taxon>Eleusininae</taxon>
        <taxon>Eleusine</taxon>
    </lineage>
</organism>
<accession>A0AAV5EFY7</accession>
<name>A0AAV5EFY7_ELECO</name>
<reference evidence="1" key="2">
    <citation type="submission" date="2021-12" db="EMBL/GenBank/DDBJ databases">
        <title>Resequencing data analysis of finger millet.</title>
        <authorList>
            <person name="Hatakeyama M."/>
            <person name="Aluri S."/>
            <person name="Balachadran M.T."/>
            <person name="Sivarajan S.R."/>
            <person name="Poveda L."/>
            <person name="Shimizu-Inatsugi R."/>
            <person name="Schlapbach R."/>
            <person name="Sreeman S.M."/>
            <person name="Shimizu K.K."/>
        </authorList>
    </citation>
    <scope>NUCLEOTIDE SEQUENCE</scope>
</reference>
<dbReference type="PANTHER" id="PTHR34395">
    <property type="entry name" value="OS11G0427500 PROTEIN"/>
    <property type="match status" value="1"/>
</dbReference>
<gene>
    <name evidence="1" type="primary">gb09249</name>
    <name evidence="1" type="ORF">PR202_gb09249</name>
</gene>
<dbReference type="Proteomes" id="UP001054889">
    <property type="component" value="Unassembled WGS sequence"/>
</dbReference>
<protein>
    <submittedName>
        <fullName evidence="1">Uncharacterized protein</fullName>
    </submittedName>
</protein>
<dbReference type="AlphaFoldDB" id="A0AAV5EFY7"/>
<evidence type="ECO:0000313" key="2">
    <source>
        <dbReference type="Proteomes" id="UP001054889"/>
    </source>
</evidence>
<comment type="caution">
    <text evidence="1">The sequence shown here is derived from an EMBL/GenBank/DDBJ whole genome shotgun (WGS) entry which is preliminary data.</text>
</comment>
<evidence type="ECO:0000313" key="1">
    <source>
        <dbReference type="EMBL" id="GJN21737.1"/>
    </source>
</evidence>
<proteinExistence type="predicted"/>
<reference evidence="1" key="1">
    <citation type="journal article" date="2018" name="DNA Res.">
        <title>Multiple hybrid de novo genome assembly of finger millet, an orphan allotetraploid crop.</title>
        <authorList>
            <person name="Hatakeyama M."/>
            <person name="Aluri S."/>
            <person name="Balachadran M.T."/>
            <person name="Sivarajan S.R."/>
            <person name="Patrignani A."/>
            <person name="Gruter S."/>
            <person name="Poveda L."/>
            <person name="Shimizu-Inatsugi R."/>
            <person name="Baeten J."/>
            <person name="Francoijs K.J."/>
            <person name="Nataraja K.N."/>
            <person name="Reddy Y.A.N."/>
            <person name="Phadnis S."/>
            <person name="Ravikumar R.L."/>
            <person name="Schlapbach R."/>
            <person name="Sreeman S.M."/>
            <person name="Shimizu K.K."/>
        </authorList>
    </citation>
    <scope>NUCLEOTIDE SEQUENCE</scope>
</reference>
<dbReference type="EMBL" id="BQKI01000075">
    <property type="protein sequence ID" value="GJN21737.1"/>
    <property type="molecule type" value="Genomic_DNA"/>
</dbReference>
<keyword evidence="2" id="KW-1185">Reference proteome</keyword>
<dbReference type="PANTHER" id="PTHR34395:SF15">
    <property type="entry name" value="OS09G0292400 PROTEIN"/>
    <property type="match status" value="1"/>
</dbReference>
<sequence>MMEMYLEIRTKQVEDESAQLAREKEGVQLSEGVNFSIPKCISLLNTMDVTKEEKVKAYSVFKSQENRQIFVSACKEDQESAMMWLRSEMM</sequence>